<dbReference type="InterPro" id="IPR029498">
    <property type="entry name" value="HeLo_dom"/>
</dbReference>
<dbReference type="Gene3D" id="3.40.50.300">
    <property type="entry name" value="P-loop containing nucleotide triphosphate hydrolases"/>
    <property type="match status" value="1"/>
</dbReference>
<dbReference type="SUPFAM" id="SSF53167">
    <property type="entry name" value="Purine and uridine phosphorylases"/>
    <property type="match status" value="1"/>
</dbReference>
<dbReference type="InterPro" id="IPR056884">
    <property type="entry name" value="NPHP3-like_N"/>
</dbReference>
<name>A0A9P9FDZ8_9HYPO</name>
<evidence type="ECO:0000259" key="5">
    <source>
        <dbReference type="Pfam" id="PF25053"/>
    </source>
</evidence>
<dbReference type="GO" id="GO:0003824">
    <property type="term" value="F:catalytic activity"/>
    <property type="evidence" value="ECO:0007669"/>
    <property type="project" value="InterPro"/>
</dbReference>
<keyword evidence="7" id="KW-1185">Reference proteome</keyword>
<dbReference type="InterPro" id="IPR027417">
    <property type="entry name" value="P-loop_NTPase"/>
</dbReference>
<dbReference type="Pfam" id="PF14479">
    <property type="entry name" value="HeLo"/>
    <property type="match status" value="1"/>
</dbReference>
<evidence type="ECO:0000259" key="3">
    <source>
        <dbReference type="Pfam" id="PF14479"/>
    </source>
</evidence>
<organism evidence="6 7">
    <name type="scientific">Dactylonectria estremocensis</name>
    <dbReference type="NCBI Taxonomy" id="1079267"/>
    <lineage>
        <taxon>Eukaryota</taxon>
        <taxon>Fungi</taxon>
        <taxon>Dikarya</taxon>
        <taxon>Ascomycota</taxon>
        <taxon>Pezizomycotina</taxon>
        <taxon>Sordariomycetes</taxon>
        <taxon>Hypocreomycetidae</taxon>
        <taxon>Hypocreales</taxon>
        <taxon>Nectriaceae</taxon>
        <taxon>Dactylonectria</taxon>
    </lineage>
</organism>
<dbReference type="SUPFAM" id="SSF52540">
    <property type="entry name" value="P-loop containing nucleoside triphosphate hydrolases"/>
    <property type="match status" value="1"/>
</dbReference>
<feature type="domain" description="Prion-inhibition and propagation HeLo" evidence="3">
    <location>
        <begin position="82"/>
        <end position="279"/>
    </location>
</feature>
<evidence type="ECO:0000313" key="6">
    <source>
        <dbReference type="EMBL" id="KAH7159734.1"/>
    </source>
</evidence>
<accession>A0A9P9FDZ8</accession>
<comment type="caution">
    <text evidence="6">The sequence shown here is derived from an EMBL/GenBank/DDBJ whole genome shotgun (WGS) entry which is preliminary data.</text>
</comment>
<dbReference type="Proteomes" id="UP000717696">
    <property type="component" value="Unassembled WGS sequence"/>
</dbReference>
<dbReference type="GO" id="GO:0009116">
    <property type="term" value="P:nucleoside metabolic process"/>
    <property type="evidence" value="ECO:0007669"/>
    <property type="project" value="InterPro"/>
</dbReference>
<evidence type="ECO:0000313" key="7">
    <source>
        <dbReference type="Proteomes" id="UP000717696"/>
    </source>
</evidence>
<evidence type="ECO:0000256" key="1">
    <source>
        <dbReference type="ARBA" id="ARBA00022737"/>
    </source>
</evidence>
<dbReference type="Gene3D" id="1.20.120.1020">
    <property type="entry name" value="Prion-inhibition and propagation, HeLo domain"/>
    <property type="match status" value="1"/>
</dbReference>
<reference evidence="6" key="1">
    <citation type="journal article" date="2021" name="Nat. Commun.">
        <title>Genetic determinants of endophytism in the Arabidopsis root mycobiome.</title>
        <authorList>
            <person name="Mesny F."/>
            <person name="Miyauchi S."/>
            <person name="Thiergart T."/>
            <person name="Pickel B."/>
            <person name="Atanasova L."/>
            <person name="Karlsson M."/>
            <person name="Huettel B."/>
            <person name="Barry K.W."/>
            <person name="Haridas S."/>
            <person name="Chen C."/>
            <person name="Bauer D."/>
            <person name="Andreopoulos W."/>
            <person name="Pangilinan J."/>
            <person name="LaButti K."/>
            <person name="Riley R."/>
            <person name="Lipzen A."/>
            <person name="Clum A."/>
            <person name="Drula E."/>
            <person name="Henrissat B."/>
            <person name="Kohler A."/>
            <person name="Grigoriev I.V."/>
            <person name="Martin F.M."/>
            <person name="Hacquard S."/>
        </authorList>
    </citation>
    <scope>NUCLEOTIDE SEQUENCE</scope>
    <source>
        <strain evidence="6">MPI-CAGE-AT-0021</strain>
    </source>
</reference>
<dbReference type="PANTHER" id="PTHR10039">
    <property type="entry name" value="AMELOGENIN"/>
    <property type="match status" value="1"/>
</dbReference>
<proteinExistence type="predicted"/>
<feature type="region of interest" description="Disordered" evidence="2">
    <location>
        <begin position="51"/>
        <end position="76"/>
    </location>
</feature>
<dbReference type="EMBL" id="JAGMUU010000002">
    <property type="protein sequence ID" value="KAH7159734.1"/>
    <property type="molecule type" value="Genomic_DNA"/>
</dbReference>
<keyword evidence="1" id="KW-0677">Repeat</keyword>
<dbReference type="InterPro" id="IPR038305">
    <property type="entry name" value="HeLo_sf"/>
</dbReference>
<feature type="domain" description="DUF7791" evidence="5">
    <location>
        <begin position="632"/>
        <end position="781"/>
    </location>
</feature>
<evidence type="ECO:0000256" key="2">
    <source>
        <dbReference type="SAM" id="MobiDB-lite"/>
    </source>
</evidence>
<feature type="domain" description="Nephrocystin 3-like N-terminal" evidence="4">
    <location>
        <begin position="356"/>
        <end position="522"/>
    </location>
</feature>
<dbReference type="Pfam" id="PF24883">
    <property type="entry name" value="NPHP3_N"/>
    <property type="match status" value="1"/>
</dbReference>
<dbReference type="Pfam" id="PF25053">
    <property type="entry name" value="DUF7791"/>
    <property type="match status" value="1"/>
</dbReference>
<dbReference type="Gene3D" id="3.40.50.1580">
    <property type="entry name" value="Nucleoside phosphorylase domain"/>
    <property type="match status" value="1"/>
</dbReference>
<protein>
    <recommendedName>
        <fullName evidence="8">NACHT domain-containing protein</fullName>
    </recommendedName>
</protein>
<evidence type="ECO:0008006" key="8">
    <source>
        <dbReference type="Google" id="ProtNLM"/>
    </source>
</evidence>
<evidence type="ECO:0000259" key="4">
    <source>
        <dbReference type="Pfam" id="PF24883"/>
    </source>
</evidence>
<dbReference type="InterPro" id="IPR056693">
    <property type="entry name" value="DUF7791"/>
</dbReference>
<dbReference type="InterPro" id="IPR035994">
    <property type="entry name" value="Nucleoside_phosphorylase_sf"/>
</dbReference>
<gene>
    <name evidence="6" type="ORF">B0J13DRAFT_433396</name>
</gene>
<dbReference type="AlphaFoldDB" id="A0A9P9FDZ8"/>
<sequence length="1057" mass="119084">MDDFPCLVIRGICDYADSHKNKAWQPYAAAAAAAYSKELLNFIPESKVKDTPSVIETPTPDLKQSSPGAHGETSYTETTVPSVLALAETFRSYFDSFPVLFLPQDPPRQLKVAKERFELEKTLLLQWAARICLLSGPYTAKLEDLDVRKAIERSLGDLHSILHQGQDSDFEELYGLVRLQDFRSTIEEEQPVNQQTTPSLSTNSRRLKTLEIPFRRNRGDRTDGTRKPFSLPRKISNWVIDSIVTFEVLLQDLAEVVDKLDSIIPASQGTKLRMTAEDVNPNWPAEFLALVHDAALERSSAFVQITGAHLEENCHKKILRRIKSPEMTMRKDAISPQFEQTLSWALSTRRLRQKWDSLADWLQSSSGIYWLSGKAGSGKSTLMKLLCDHDATLDYLSAWANGGGCATAHFFIWKLGVREQTTLYGLFRSVLYQILALDPSLCQDLIPKMWKEAYGHDGMDFSIPTPAEIFGLSDAIRDHPRLVKICLFIDGLDEFSGDTAEGIAFIKQLASGPNIKIVVSSRPEPALVSAFKRFPNMRLENLTRPDIALYIEGVLRVPLSDFAAETSDEEGTEALVSEMVDKASGVFLWVVLACRSLLDGLIAYDSPSELRKRIDELPPKLEDLFRDMLMRVDQRYQVQAARILKICEIYTAGNGLGIPTIGLAQLDRHGLDTGRMPDVLKDNPTQREMELNCERLEGRLRSRCGGLLEVHRSHRLPERFCFCGQISFGGLHTCHEAYNVDSVVVFMHRSVFDFLDRDETWEIDCLRLDDDDAFDPHAAVACLSLHLARFRRNLPQSAEKTLRQSAEHIRNVWTQATLASWKPPGQILPVVMALQYVLHAFEHSEKVGSWASLPPAQILLRLGAESGMIEVIEELRQKSSVGLVAEGGYPLLYHATVPLISLFILSDSFDERSIISPPFPPVISPHYTVQWLLSLGCSPNEQFLLENALTTPWEQWTQTLGEPRVFRLEQLQVFANITAVYLEATNFELANHLEVVKCWVDRCLLYCSTCAQSSMKMAFEAQLRDIQGLMQRRTLPTNKTTSANKIWTLLLSLGSRA</sequence>
<dbReference type="OrthoDB" id="443402at2759"/>
<feature type="compositionally biased region" description="Polar residues" evidence="2">
    <location>
        <begin position="62"/>
        <end position="76"/>
    </location>
</feature>
<dbReference type="PANTHER" id="PTHR10039:SF5">
    <property type="entry name" value="NACHT DOMAIN-CONTAINING PROTEIN"/>
    <property type="match status" value="1"/>
</dbReference>